<dbReference type="KEGG" id="teq:TEQUI_0369"/>
<dbReference type="HAMAP" id="MF_00009">
    <property type="entry name" value="Endoribonucl_YbeY"/>
    <property type="match status" value="1"/>
</dbReference>
<dbReference type="GO" id="GO:0005737">
    <property type="term" value="C:cytoplasm"/>
    <property type="evidence" value="ECO:0007669"/>
    <property type="project" value="UniProtKB-SubCell"/>
</dbReference>
<dbReference type="Pfam" id="PF02130">
    <property type="entry name" value="YbeY"/>
    <property type="match status" value="1"/>
</dbReference>
<dbReference type="GO" id="GO:0008270">
    <property type="term" value="F:zinc ion binding"/>
    <property type="evidence" value="ECO:0007669"/>
    <property type="project" value="UniProtKB-UniRule"/>
</dbReference>
<dbReference type="AlphaFoldDB" id="A0A654KHI1"/>
<evidence type="ECO:0000256" key="4">
    <source>
        <dbReference type="ARBA" id="ARBA00022759"/>
    </source>
</evidence>
<dbReference type="Proteomes" id="UP000007472">
    <property type="component" value="Chromosome"/>
</dbReference>
<dbReference type="SUPFAM" id="SSF55486">
    <property type="entry name" value="Metalloproteases ('zincins'), catalytic domain"/>
    <property type="match status" value="1"/>
</dbReference>
<keyword evidence="5 7" id="KW-0378">Hydrolase</keyword>
<feature type="binding site" evidence="7">
    <location>
        <position position="125"/>
    </location>
    <ligand>
        <name>Zn(2+)</name>
        <dbReference type="ChEBI" id="CHEBI:29105"/>
        <note>catalytic</note>
    </ligand>
</feature>
<comment type="similarity">
    <text evidence="1 7">Belongs to the endoribonuclease YbeY family.</text>
</comment>
<evidence type="ECO:0000256" key="1">
    <source>
        <dbReference type="ARBA" id="ARBA00010875"/>
    </source>
</evidence>
<protein>
    <recommendedName>
        <fullName evidence="7">Endoribonuclease YbeY</fullName>
        <ecNumber evidence="7">3.1.-.-</ecNumber>
    </recommendedName>
</protein>
<keyword evidence="3 7" id="KW-0479">Metal-binding</keyword>
<reference evidence="8 9" key="1">
    <citation type="journal article" date="2011" name="J. Bacteriol.">
        <title>Genome sequence of Taylorella equigenitalis MCE9, the causative agent of contagious equine metritis.</title>
        <authorList>
            <person name="Hebert L."/>
            <person name="Moumen B."/>
            <person name="Duquesne F."/>
            <person name="Breuil M.F."/>
            <person name="Laugier C."/>
            <person name="Batto J.M."/>
            <person name="Renault P."/>
            <person name="Petry S."/>
        </authorList>
    </citation>
    <scope>NUCLEOTIDE SEQUENCE [LARGE SCALE GENOMIC DNA]</scope>
    <source>
        <strain evidence="8 9">MCE9</strain>
    </source>
</reference>
<dbReference type="PANTHER" id="PTHR46986:SF1">
    <property type="entry name" value="ENDORIBONUCLEASE YBEY, CHLOROPLASTIC"/>
    <property type="match status" value="1"/>
</dbReference>
<dbReference type="InterPro" id="IPR023091">
    <property type="entry name" value="MetalPrtase_cat_dom_sf_prd"/>
</dbReference>
<evidence type="ECO:0000256" key="7">
    <source>
        <dbReference type="HAMAP-Rule" id="MF_00009"/>
    </source>
</evidence>
<dbReference type="GO" id="GO:0004222">
    <property type="term" value="F:metalloendopeptidase activity"/>
    <property type="evidence" value="ECO:0007669"/>
    <property type="project" value="InterPro"/>
</dbReference>
<keyword evidence="7" id="KW-0963">Cytoplasm</keyword>
<comment type="subcellular location">
    <subcellularLocation>
        <location evidence="7">Cytoplasm</location>
    </subcellularLocation>
</comment>
<dbReference type="PANTHER" id="PTHR46986">
    <property type="entry name" value="ENDORIBONUCLEASE YBEY, CHLOROPLASTIC"/>
    <property type="match status" value="1"/>
</dbReference>
<evidence type="ECO:0000256" key="2">
    <source>
        <dbReference type="ARBA" id="ARBA00022722"/>
    </source>
</evidence>
<keyword evidence="4 7" id="KW-0255">Endonuclease</keyword>
<dbReference type="NCBIfam" id="TIGR00043">
    <property type="entry name" value="rRNA maturation RNase YbeY"/>
    <property type="match status" value="1"/>
</dbReference>
<dbReference type="InterPro" id="IPR002036">
    <property type="entry name" value="YbeY"/>
</dbReference>
<dbReference type="EMBL" id="CP002456">
    <property type="protein sequence ID" value="ADU91316.1"/>
    <property type="molecule type" value="Genomic_DNA"/>
</dbReference>
<sequence>MPTTRSTNLINKMLKLTVQYVEPFEELPRQTLRTWALAAVKRAHEFVEFDSAELNLRFVGPEEARNLNSVYRKKEYVPNILTFDYGVDALDVLRADIIICKDILLKEALDQGKSIKQHACHLVVHGVLHACGFDHMDEESAIEMESLEAEIVQSFGFPHPYI</sequence>
<accession>A0A654KHI1</accession>
<name>A0A654KHI1_TAYEM</name>
<evidence type="ECO:0000313" key="8">
    <source>
        <dbReference type="EMBL" id="ADU91316.1"/>
    </source>
</evidence>
<keyword evidence="2 7" id="KW-0540">Nuclease</keyword>
<keyword evidence="6 7" id="KW-0862">Zinc</keyword>
<evidence type="ECO:0000256" key="5">
    <source>
        <dbReference type="ARBA" id="ARBA00022801"/>
    </source>
</evidence>
<dbReference type="GO" id="GO:0006364">
    <property type="term" value="P:rRNA processing"/>
    <property type="evidence" value="ECO:0007669"/>
    <property type="project" value="UniProtKB-UniRule"/>
</dbReference>
<gene>
    <name evidence="7" type="primary">ybeY</name>
    <name evidence="8" type="ordered locus">TEQUI_0369</name>
</gene>
<evidence type="ECO:0000256" key="6">
    <source>
        <dbReference type="ARBA" id="ARBA00022833"/>
    </source>
</evidence>
<keyword evidence="7" id="KW-0698">rRNA processing</keyword>
<feature type="binding site" evidence="7">
    <location>
        <position position="135"/>
    </location>
    <ligand>
        <name>Zn(2+)</name>
        <dbReference type="ChEBI" id="CHEBI:29105"/>
        <note>catalytic</note>
    </ligand>
</feature>
<keyword evidence="7" id="KW-0690">Ribosome biogenesis</keyword>
<dbReference type="Gene3D" id="3.40.390.30">
    <property type="entry name" value="Metalloproteases ('zincins'), catalytic domain"/>
    <property type="match status" value="1"/>
</dbReference>
<comment type="function">
    <text evidence="7">Single strand-specific metallo-endoribonuclease involved in late-stage 70S ribosome quality control and in maturation of the 3' terminus of the 16S rRNA.</text>
</comment>
<evidence type="ECO:0000256" key="3">
    <source>
        <dbReference type="ARBA" id="ARBA00022723"/>
    </source>
</evidence>
<evidence type="ECO:0000313" key="9">
    <source>
        <dbReference type="Proteomes" id="UP000007472"/>
    </source>
</evidence>
<comment type="cofactor">
    <cofactor evidence="7">
        <name>Zn(2+)</name>
        <dbReference type="ChEBI" id="CHEBI:29105"/>
    </cofactor>
    <text evidence="7">Binds 1 zinc ion.</text>
</comment>
<proteinExistence type="inferred from homology"/>
<dbReference type="GO" id="GO:0004521">
    <property type="term" value="F:RNA endonuclease activity"/>
    <property type="evidence" value="ECO:0007669"/>
    <property type="project" value="UniProtKB-UniRule"/>
</dbReference>
<feature type="binding site" evidence="7">
    <location>
        <position position="129"/>
    </location>
    <ligand>
        <name>Zn(2+)</name>
        <dbReference type="ChEBI" id="CHEBI:29105"/>
        <note>catalytic</note>
    </ligand>
</feature>
<dbReference type="EC" id="3.1.-.-" evidence="7"/>
<organism evidence="8 9">
    <name type="scientific">Taylorella equigenitalis (strain MCE9)</name>
    <dbReference type="NCBI Taxonomy" id="937774"/>
    <lineage>
        <taxon>Bacteria</taxon>
        <taxon>Pseudomonadati</taxon>
        <taxon>Pseudomonadota</taxon>
        <taxon>Betaproteobacteria</taxon>
        <taxon>Burkholderiales</taxon>
        <taxon>Alcaligenaceae</taxon>
        <taxon>Taylorella</taxon>
    </lineage>
</organism>